<dbReference type="EC" id="3.5.2.6" evidence="2 5"/>
<dbReference type="InterPro" id="IPR012338">
    <property type="entry name" value="Beta-lactam/transpept-like"/>
</dbReference>
<feature type="signal peptide" evidence="7">
    <location>
        <begin position="1"/>
        <end position="30"/>
    </location>
</feature>
<keyword evidence="4 5" id="KW-0046">Antibiotic resistance</keyword>
<proteinExistence type="inferred from homology"/>
<evidence type="ECO:0000256" key="2">
    <source>
        <dbReference type="ARBA" id="ARBA00012865"/>
    </source>
</evidence>
<feature type="region of interest" description="Disordered" evidence="6">
    <location>
        <begin position="38"/>
        <end position="63"/>
    </location>
</feature>
<dbReference type="NCBIfam" id="NF033103">
    <property type="entry name" value="bla_class_A"/>
    <property type="match status" value="1"/>
</dbReference>
<evidence type="ECO:0000313" key="9">
    <source>
        <dbReference type="EMBL" id="SEF56121.1"/>
    </source>
</evidence>
<keyword evidence="10" id="KW-1185">Reference proteome</keyword>
<evidence type="ECO:0000256" key="3">
    <source>
        <dbReference type="ARBA" id="ARBA00022801"/>
    </source>
</evidence>
<reference evidence="10" key="1">
    <citation type="submission" date="2016-10" db="EMBL/GenBank/DDBJ databases">
        <authorList>
            <person name="Varghese N."/>
            <person name="Submissions S."/>
        </authorList>
    </citation>
    <scope>NUCLEOTIDE SEQUENCE [LARGE SCALE GENOMIC DNA]</scope>
    <source>
        <strain evidence="10">DSM 43163</strain>
    </source>
</reference>
<dbReference type="InterPro" id="IPR000871">
    <property type="entry name" value="Beta-lactam_class-A"/>
</dbReference>
<dbReference type="PANTHER" id="PTHR35333">
    <property type="entry name" value="BETA-LACTAMASE"/>
    <property type="match status" value="1"/>
</dbReference>
<dbReference type="InterPro" id="IPR023650">
    <property type="entry name" value="Beta-lactam_class-A_AS"/>
</dbReference>
<dbReference type="PANTHER" id="PTHR35333:SF3">
    <property type="entry name" value="BETA-LACTAMASE-TYPE TRANSPEPTIDASE FOLD CONTAINING PROTEIN"/>
    <property type="match status" value="1"/>
</dbReference>
<evidence type="ECO:0000259" key="8">
    <source>
        <dbReference type="Pfam" id="PF13354"/>
    </source>
</evidence>
<dbReference type="PROSITE" id="PS51257">
    <property type="entry name" value="PROKAR_LIPOPROTEIN"/>
    <property type="match status" value="1"/>
</dbReference>
<dbReference type="GO" id="GO:0030655">
    <property type="term" value="P:beta-lactam antibiotic catabolic process"/>
    <property type="evidence" value="ECO:0007669"/>
    <property type="project" value="InterPro"/>
</dbReference>
<accession>A0A1H5T212</accession>
<keyword evidence="3 5" id="KW-0378">Hydrolase</keyword>
<dbReference type="OrthoDB" id="9784149at2"/>
<organism evidence="9 10">
    <name type="scientific">Thermomonospora echinospora</name>
    <dbReference type="NCBI Taxonomy" id="1992"/>
    <lineage>
        <taxon>Bacteria</taxon>
        <taxon>Bacillati</taxon>
        <taxon>Actinomycetota</taxon>
        <taxon>Actinomycetes</taxon>
        <taxon>Streptosporangiales</taxon>
        <taxon>Thermomonosporaceae</taxon>
        <taxon>Thermomonospora</taxon>
    </lineage>
</organism>
<keyword evidence="7" id="KW-0732">Signal</keyword>
<dbReference type="GO" id="GO:0008800">
    <property type="term" value="F:beta-lactamase activity"/>
    <property type="evidence" value="ECO:0007669"/>
    <property type="project" value="UniProtKB-UniRule"/>
</dbReference>
<evidence type="ECO:0000256" key="1">
    <source>
        <dbReference type="ARBA" id="ARBA00009009"/>
    </source>
</evidence>
<name>A0A1H5T212_9ACTN</name>
<evidence type="ECO:0000256" key="4">
    <source>
        <dbReference type="ARBA" id="ARBA00023251"/>
    </source>
</evidence>
<dbReference type="PRINTS" id="PR00118">
    <property type="entry name" value="BLACTAMASEA"/>
</dbReference>
<evidence type="ECO:0000256" key="5">
    <source>
        <dbReference type="RuleBase" id="RU361140"/>
    </source>
</evidence>
<dbReference type="PROSITE" id="PS00146">
    <property type="entry name" value="BETA_LACTAMASE_A"/>
    <property type="match status" value="1"/>
</dbReference>
<comment type="catalytic activity">
    <reaction evidence="5">
        <text>a beta-lactam + H2O = a substituted beta-amino acid</text>
        <dbReference type="Rhea" id="RHEA:20401"/>
        <dbReference type="ChEBI" id="CHEBI:15377"/>
        <dbReference type="ChEBI" id="CHEBI:35627"/>
        <dbReference type="ChEBI" id="CHEBI:140347"/>
        <dbReference type="EC" id="3.5.2.6"/>
    </reaction>
</comment>
<dbReference type="RefSeq" id="WP_103935867.1">
    <property type="nucleotide sequence ID" value="NZ_FNVO01000001.1"/>
</dbReference>
<dbReference type="GO" id="GO:0046677">
    <property type="term" value="P:response to antibiotic"/>
    <property type="evidence" value="ECO:0007669"/>
    <property type="project" value="UniProtKB-UniRule"/>
</dbReference>
<dbReference type="Gene3D" id="3.40.710.10">
    <property type="entry name" value="DD-peptidase/beta-lactamase superfamily"/>
    <property type="match status" value="1"/>
</dbReference>
<feature type="domain" description="Beta-lactamase class A catalytic" evidence="8">
    <location>
        <begin position="87"/>
        <end position="300"/>
    </location>
</feature>
<gene>
    <name evidence="9" type="ORF">SAMN04489712_101429</name>
</gene>
<evidence type="ECO:0000256" key="7">
    <source>
        <dbReference type="SAM" id="SignalP"/>
    </source>
</evidence>
<dbReference type="EMBL" id="FNVO01000001">
    <property type="protein sequence ID" value="SEF56121.1"/>
    <property type="molecule type" value="Genomic_DNA"/>
</dbReference>
<dbReference type="AlphaFoldDB" id="A0A1H5T212"/>
<dbReference type="SUPFAM" id="SSF56601">
    <property type="entry name" value="beta-lactamase/transpeptidase-like"/>
    <property type="match status" value="1"/>
</dbReference>
<dbReference type="Proteomes" id="UP000236723">
    <property type="component" value="Unassembled WGS sequence"/>
</dbReference>
<dbReference type="InterPro" id="IPR045155">
    <property type="entry name" value="Beta-lactam_cat"/>
</dbReference>
<dbReference type="Pfam" id="PF13354">
    <property type="entry name" value="Beta-lactamase2"/>
    <property type="match status" value="1"/>
</dbReference>
<evidence type="ECO:0000313" key="10">
    <source>
        <dbReference type="Proteomes" id="UP000236723"/>
    </source>
</evidence>
<feature type="chain" id="PRO_5009284562" description="Beta-lactamase" evidence="7">
    <location>
        <begin position="31"/>
        <end position="329"/>
    </location>
</feature>
<evidence type="ECO:0000256" key="6">
    <source>
        <dbReference type="SAM" id="MobiDB-lite"/>
    </source>
</evidence>
<sequence length="329" mass="35498">MRDVHRRWPWRGLGATALAASLLFGGVACGADTEPAGGRAVTHSGQETVRTPAVTGGTEASRQAEARRRLRELEDSYQGRIGAFAFDTGSGRILAHRAHERFPMLSTFKAVAAAAVLHKARREDPGLMDRIVRWSSEDLVDYSPITEQHVDTGLTVAQLCDAAIRYSDNTAGNLLLKQIGGPPGLTRFLRSLGDPVSRLDRWETELNEWSAGERRDTTTPEAMGRDLHRLTVGNGLAEADRRRLIGWLRGNTTGDKRIRAGLPEDWTVGDKTGTAGSAANDVAIAWPPGSSAPVIFAVYTARRDFDAPGDEQVIATTATILARGLGLPA</sequence>
<comment type="similarity">
    <text evidence="1 5">Belongs to the class-A beta-lactamase family.</text>
</comment>
<protein>
    <recommendedName>
        <fullName evidence="2 5">Beta-lactamase</fullName>
        <ecNumber evidence="2 5">3.5.2.6</ecNumber>
    </recommendedName>
</protein>